<proteinExistence type="predicted"/>
<keyword evidence="2" id="KW-1185">Reference proteome</keyword>
<evidence type="ECO:0000313" key="1">
    <source>
        <dbReference type="EMBL" id="GAA0369631.1"/>
    </source>
</evidence>
<organism evidence="1 2">
    <name type="scientific">Alkalibacterium iburiense</name>
    <dbReference type="NCBI Taxonomy" id="290589"/>
    <lineage>
        <taxon>Bacteria</taxon>
        <taxon>Bacillati</taxon>
        <taxon>Bacillota</taxon>
        <taxon>Bacilli</taxon>
        <taxon>Lactobacillales</taxon>
        <taxon>Carnobacteriaceae</taxon>
        <taxon>Alkalibacterium</taxon>
    </lineage>
</organism>
<dbReference type="Proteomes" id="UP001501166">
    <property type="component" value="Unassembled WGS sequence"/>
</dbReference>
<sequence>MFSLTMSKTVYDLNERVYSLENELNISSPVSELHNQVTTLAKDNIISLFTKGVSADVISKQLGIEEASVQHTIDTYISEGI</sequence>
<protein>
    <submittedName>
        <fullName evidence="1">Uncharacterized protein</fullName>
    </submittedName>
</protein>
<dbReference type="RefSeq" id="WP_343756546.1">
    <property type="nucleotide sequence ID" value="NZ_BAAACW010000140.1"/>
</dbReference>
<name>A0ABP3HID7_9LACT</name>
<comment type="caution">
    <text evidence="1">The sequence shown here is derived from an EMBL/GenBank/DDBJ whole genome shotgun (WGS) entry which is preliminary data.</text>
</comment>
<gene>
    <name evidence="1" type="ORF">GCM10008932_21590</name>
</gene>
<dbReference type="EMBL" id="BAAACW010000140">
    <property type="protein sequence ID" value="GAA0369631.1"/>
    <property type="molecule type" value="Genomic_DNA"/>
</dbReference>
<accession>A0ABP3HID7</accession>
<reference evidence="2" key="1">
    <citation type="journal article" date="2019" name="Int. J. Syst. Evol. Microbiol.">
        <title>The Global Catalogue of Microorganisms (GCM) 10K type strain sequencing project: providing services to taxonomists for standard genome sequencing and annotation.</title>
        <authorList>
            <consortium name="The Broad Institute Genomics Platform"/>
            <consortium name="The Broad Institute Genome Sequencing Center for Infectious Disease"/>
            <person name="Wu L."/>
            <person name="Ma J."/>
        </authorList>
    </citation>
    <scope>NUCLEOTIDE SEQUENCE [LARGE SCALE GENOMIC DNA]</scope>
    <source>
        <strain evidence="2">JCM 12662</strain>
    </source>
</reference>
<evidence type="ECO:0000313" key="2">
    <source>
        <dbReference type="Proteomes" id="UP001501166"/>
    </source>
</evidence>